<dbReference type="AlphaFoldDB" id="E3CCL9"/>
<protein>
    <submittedName>
        <fullName evidence="1">Uncharacterized protein</fullName>
    </submittedName>
</protein>
<organism evidence="1 2">
    <name type="scientific">Streptococcus parasanguinis F0405</name>
    <dbReference type="NCBI Taxonomy" id="905067"/>
    <lineage>
        <taxon>Bacteria</taxon>
        <taxon>Bacillati</taxon>
        <taxon>Bacillota</taxon>
        <taxon>Bacilli</taxon>
        <taxon>Lactobacillales</taxon>
        <taxon>Streptococcaceae</taxon>
        <taxon>Streptococcus</taxon>
    </lineage>
</organism>
<evidence type="ECO:0000313" key="1">
    <source>
        <dbReference type="EMBL" id="EFQ55426.1"/>
    </source>
</evidence>
<proteinExistence type="predicted"/>
<dbReference type="Proteomes" id="UP000003812">
    <property type="component" value="Unassembled WGS sequence"/>
</dbReference>
<sequence length="37" mass="4159">MSITKTISKTEIAIDSLTNLYLRLLTSKSLLAMNNME</sequence>
<accession>E3CCL9</accession>
<evidence type="ECO:0000313" key="2">
    <source>
        <dbReference type="Proteomes" id="UP000003812"/>
    </source>
</evidence>
<name>E3CCL9_STRPA</name>
<reference evidence="1 2" key="1">
    <citation type="submission" date="2010-10" db="EMBL/GenBank/DDBJ databases">
        <authorList>
            <person name="Durkin A.S."/>
            <person name="Madupu R."/>
            <person name="Torralba M."/>
            <person name="Gillis M."/>
            <person name="Methe B."/>
            <person name="Sutton G."/>
            <person name="Nelson K.E."/>
        </authorList>
    </citation>
    <scope>NUCLEOTIDE SEQUENCE [LARGE SCALE GENOMIC DNA]</scope>
    <source>
        <strain evidence="1 2">F0405</strain>
    </source>
</reference>
<comment type="caution">
    <text evidence="1">The sequence shown here is derived from an EMBL/GenBank/DDBJ whole genome shotgun (WGS) entry which is preliminary data.</text>
</comment>
<gene>
    <name evidence="1" type="ORF">HMPREF9626_1416</name>
</gene>
<dbReference type="EMBL" id="AEKM01000006">
    <property type="protein sequence ID" value="EFQ55426.1"/>
    <property type="molecule type" value="Genomic_DNA"/>
</dbReference>